<gene>
    <name evidence="2" type="ORF">GCM10008119_06180</name>
</gene>
<dbReference type="Proteomes" id="UP000645390">
    <property type="component" value="Unassembled WGS sequence"/>
</dbReference>
<organism evidence="2 3">
    <name type="scientific">Pedobacter mendelii</name>
    <dbReference type="NCBI Taxonomy" id="1908240"/>
    <lineage>
        <taxon>Bacteria</taxon>
        <taxon>Pseudomonadati</taxon>
        <taxon>Bacteroidota</taxon>
        <taxon>Sphingobacteriia</taxon>
        <taxon>Sphingobacteriales</taxon>
        <taxon>Sphingobacteriaceae</taxon>
        <taxon>Pedobacter</taxon>
    </lineage>
</organism>
<name>A0ABQ2BFF3_9SPHI</name>
<keyword evidence="1" id="KW-0472">Membrane</keyword>
<dbReference type="RefSeq" id="WP_188411778.1">
    <property type="nucleotide sequence ID" value="NZ_BMDJ01000001.1"/>
</dbReference>
<feature type="transmembrane region" description="Helical" evidence="1">
    <location>
        <begin position="12"/>
        <end position="30"/>
    </location>
</feature>
<keyword evidence="1" id="KW-0812">Transmembrane</keyword>
<comment type="caution">
    <text evidence="2">The sequence shown here is derived from an EMBL/GenBank/DDBJ whole genome shotgun (WGS) entry which is preliminary data.</text>
</comment>
<evidence type="ECO:0000256" key="1">
    <source>
        <dbReference type="SAM" id="Phobius"/>
    </source>
</evidence>
<evidence type="ECO:0000313" key="2">
    <source>
        <dbReference type="EMBL" id="GGI23141.1"/>
    </source>
</evidence>
<dbReference type="EMBL" id="BMDJ01000001">
    <property type="protein sequence ID" value="GGI23141.1"/>
    <property type="molecule type" value="Genomic_DNA"/>
</dbReference>
<protein>
    <submittedName>
        <fullName evidence="2">Uncharacterized protein</fullName>
    </submittedName>
</protein>
<evidence type="ECO:0000313" key="3">
    <source>
        <dbReference type="Proteomes" id="UP000645390"/>
    </source>
</evidence>
<accession>A0ABQ2BFF3</accession>
<proteinExistence type="predicted"/>
<sequence length="61" mass="7149">MQKEQEEAFGFNFFISFLILIISLIILIFLEGRNPETQRYELAHYVDKINQANRIEASTAN</sequence>
<reference evidence="3" key="1">
    <citation type="journal article" date="2019" name="Int. J. Syst. Evol. Microbiol.">
        <title>The Global Catalogue of Microorganisms (GCM) 10K type strain sequencing project: providing services to taxonomists for standard genome sequencing and annotation.</title>
        <authorList>
            <consortium name="The Broad Institute Genomics Platform"/>
            <consortium name="The Broad Institute Genome Sequencing Center for Infectious Disease"/>
            <person name="Wu L."/>
            <person name="Ma J."/>
        </authorList>
    </citation>
    <scope>NUCLEOTIDE SEQUENCE [LARGE SCALE GENOMIC DNA]</scope>
    <source>
        <strain evidence="3">CCM 8939</strain>
    </source>
</reference>
<keyword evidence="1" id="KW-1133">Transmembrane helix</keyword>
<keyword evidence="3" id="KW-1185">Reference proteome</keyword>